<feature type="transmembrane region" description="Helical" evidence="1">
    <location>
        <begin position="91"/>
        <end position="109"/>
    </location>
</feature>
<feature type="transmembrane region" description="Helical" evidence="1">
    <location>
        <begin position="163"/>
        <end position="182"/>
    </location>
</feature>
<protein>
    <submittedName>
        <fullName evidence="3">Uncharacterized membrane protein</fullName>
    </submittedName>
</protein>
<reference evidence="4" key="1">
    <citation type="submission" date="2016-11" db="EMBL/GenBank/DDBJ databases">
        <authorList>
            <person name="Varghese N."/>
            <person name="Submissions S."/>
        </authorList>
    </citation>
    <scope>NUCLEOTIDE SEQUENCE [LARGE SCALE GENOMIC DNA]</scope>
    <source>
        <strain evidence="4">CGMCC 1.2749</strain>
    </source>
</reference>
<dbReference type="AlphaFoldDB" id="A0A1M7IVU5"/>
<dbReference type="RefSeq" id="WP_073207455.1">
    <property type="nucleotide sequence ID" value="NZ_FRCL01000004.1"/>
</dbReference>
<evidence type="ECO:0000313" key="3">
    <source>
        <dbReference type="EMBL" id="SHM44904.1"/>
    </source>
</evidence>
<dbReference type="Pfam" id="PF13630">
    <property type="entry name" value="SdpI"/>
    <property type="match status" value="1"/>
</dbReference>
<feature type="transmembrane region" description="Helical" evidence="1">
    <location>
        <begin position="188"/>
        <end position="208"/>
    </location>
</feature>
<feature type="transmembrane region" description="Helical" evidence="1">
    <location>
        <begin position="115"/>
        <end position="134"/>
    </location>
</feature>
<dbReference type="EMBL" id="FRCL01000004">
    <property type="protein sequence ID" value="SHM44904.1"/>
    <property type="molecule type" value="Genomic_DNA"/>
</dbReference>
<dbReference type="Pfam" id="PF07853">
    <property type="entry name" value="DUF1648"/>
    <property type="match status" value="1"/>
</dbReference>
<accession>A0A1M7IVU5</accession>
<dbReference type="Proteomes" id="UP000184092">
    <property type="component" value="Unassembled WGS sequence"/>
</dbReference>
<dbReference type="InterPro" id="IPR026272">
    <property type="entry name" value="SdpI"/>
</dbReference>
<dbReference type="PANTHER" id="PTHR37810:SF5">
    <property type="entry name" value="IMMUNITY PROTEIN SDPI"/>
    <property type="match status" value="1"/>
</dbReference>
<dbReference type="GO" id="GO:0009636">
    <property type="term" value="P:response to toxic substance"/>
    <property type="evidence" value="ECO:0007669"/>
    <property type="project" value="TreeGrafter"/>
</dbReference>
<feature type="transmembrane region" description="Helical" evidence="1">
    <location>
        <begin position="9"/>
        <end position="29"/>
    </location>
</feature>
<evidence type="ECO:0000256" key="1">
    <source>
        <dbReference type="SAM" id="Phobius"/>
    </source>
</evidence>
<feature type="domain" description="DUF1648" evidence="2">
    <location>
        <begin position="14"/>
        <end position="58"/>
    </location>
</feature>
<organism evidence="3 4">
    <name type="scientific">Flavobacterium xinjiangense</name>
    <dbReference type="NCBI Taxonomy" id="178356"/>
    <lineage>
        <taxon>Bacteria</taxon>
        <taxon>Pseudomonadati</taxon>
        <taxon>Bacteroidota</taxon>
        <taxon>Flavobacteriia</taxon>
        <taxon>Flavobacteriales</taxon>
        <taxon>Flavobacteriaceae</taxon>
        <taxon>Flavobacterium</taxon>
    </lineage>
</organism>
<keyword evidence="1" id="KW-0812">Transmembrane</keyword>
<sequence length="217" mass="24679">MKLTLRNELPIIAIVLIPFIYLAFLWNTLPEKVPTHWNSSGEIDRWGDKYSLIGLLFLLPVLTYLLLLVIPKIDPKKRIEIMGGKYYQLKFILVLLMSTLAVAILYITVNQSTSSPNLIYALIGILIVVMGNYFKVIQPNYFLGIRTPWTLENKEVWKSTHTFASKLWVIGGLVIVLGGLILENDSFSVAFITLVVVLAVVPMVYSYIKFKEIEKNS</sequence>
<dbReference type="InterPro" id="IPR012867">
    <property type="entry name" value="DUF1648"/>
</dbReference>
<name>A0A1M7IVU5_9FLAO</name>
<evidence type="ECO:0000259" key="2">
    <source>
        <dbReference type="Pfam" id="PF07853"/>
    </source>
</evidence>
<dbReference type="InterPro" id="IPR025962">
    <property type="entry name" value="SdpI/YhfL"/>
</dbReference>
<dbReference type="PANTHER" id="PTHR37810">
    <property type="entry name" value="IMMUNITY PROTEIN SDPI"/>
    <property type="match status" value="1"/>
</dbReference>
<feature type="transmembrane region" description="Helical" evidence="1">
    <location>
        <begin position="49"/>
        <end position="70"/>
    </location>
</feature>
<keyword evidence="1" id="KW-0472">Membrane</keyword>
<dbReference type="OrthoDB" id="9808690at2"/>
<keyword evidence="4" id="KW-1185">Reference proteome</keyword>
<dbReference type="STRING" id="178356.SAMN05216269_104237"/>
<gene>
    <name evidence="3" type="ORF">SAMN05216269_104237</name>
</gene>
<keyword evidence="1" id="KW-1133">Transmembrane helix</keyword>
<evidence type="ECO:0000313" key="4">
    <source>
        <dbReference type="Proteomes" id="UP000184092"/>
    </source>
</evidence>
<dbReference type="PIRSF" id="PIRSF038959">
    <property type="entry name" value="SdpI"/>
    <property type="match status" value="1"/>
</dbReference>
<proteinExistence type="predicted"/>